<comment type="caution">
    <text evidence="1">The sequence shown here is derived from an EMBL/GenBank/DDBJ whole genome shotgun (WGS) entry which is preliminary data.</text>
</comment>
<dbReference type="GO" id="GO:0032259">
    <property type="term" value="P:methylation"/>
    <property type="evidence" value="ECO:0007669"/>
    <property type="project" value="UniProtKB-KW"/>
</dbReference>
<protein>
    <submittedName>
        <fullName evidence="1">Methyltransferase (TIGR04325 family)</fullName>
    </submittedName>
</protein>
<evidence type="ECO:0000313" key="1">
    <source>
        <dbReference type="EMBL" id="MBB5317428.1"/>
    </source>
</evidence>
<keyword evidence="1" id="KW-0808">Transferase</keyword>
<dbReference type="AlphaFoldDB" id="A0A7W8MRA5"/>
<keyword evidence="2" id="KW-1185">Reference proteome</keyword>
<organism evidence="1 2">
    <name type="scientific">Tunturiibacter empetritectus</name>
    <dbReference type="NCBI Taxonomy" id="3069691"/>
    <lineage>
        <taxon>Bacteria</taxon>
        <taxon>Pseudomonadati</taxon>
        <taxon>Acidobacteriota</taxon>
        <taxon>Terriglobia</taxon>
        <taxon>Terriglobales</taxon>
        <taxon>Acidobacteriaceae</taxon>
        <taxon>Tunturiibacter</taxon>
    </lineage>
</organism>
<sequence length="270" mass="30778">MTMTGVLTRLNLSTFPGYKKLRQSGVLDFVAGKEFGHYRGRFSTSDEATSSLPPSRRATYDNESLVSIGIESYSTIHPFDWPILVFCQKLMRENHLHAVTDFGGHIGVKFYAFREMLDLPEDFRWQIVDVPAMVREGRRRVPPEVHSLRFYEHVEETEACDALLCSGSLQYVDWSIEELIGRLPRKPYMIFLNKVPVSASEGFFTLETFVKTLPCRIFGPDELEAARQHLGYKLAASWPITNRDFVVLSSKGMEKVQMVGEAWVLQTADA</sequence>
<dbReference type="Proteomes" id="UP000568106">
    <property type="component" value="Unassembled WGS sequence"/>
</dbReference>
<dbReference type="InterPro" id="IPR027612">
    <property type="entry name" value="Put_MTase_LIC12133"/>
</dbReference>
<gene>
    <name evidence="1" type="ORF">HDF09_002097</name>
</gene>
<reference evidence="1" key="1">
    <citation type="submission" date="2020-08" db="EMBL/GenBank/DDBJ databases">
        <title>Genomic Encyclopedia of Type Strains, Phase IV (KMG-V): Genome sequencing to study the core and pangenomes of soil and plant-associated prokaryotes.</title>
        <authorList>
            <person name="Whitman W."/>
        </authorList>
    </citation>
    <scope>NUCLEOTIDE SEQUENCE [LARGE SCALE GENOMIC DNA]</scope>
    <source>
        <strain evidence="1">M8UP27</strain>
    </source>
</reference>
<name>A0A7W8MRA5_9BACT</name>
<dbReference type="NCBIfam" id="TIGR04325">
    <property type="entry name" value="MTase_LIC12133"/>
    <property type="match status" value="1"/>
</dbReference>
<dbReference type="GO" id="GO:0008168">
    <property type="term" value="F:methyltransferase activity"/>
    <property type="evidence" value="ECO:0007669"/>
    <property type="project" value="UniProtKB-KW"/>
</dbReference>
<dbReference type="EMBL" id="JACHDY010000002">
    <property type="protein sequence ID" value="MBB5317428.1"/>
    <property type="molecule type" value="Genomic_DNA"/>
</dbReference>
<proteinExistence type="predicted"/>
<keyword evidence="1" id="KW-0489">Methyltransferase</keyword>
<evidence type="ECO:0000313" key="2">
    <source>
        <dbReference type="Proteomes" id="UP000568106"/>
    </source>
</evidence>
<accession>A0A7W8MRA5</accession>